<gene>
    <name evidence="1" type="ORF">S12H4_10415</name>
</gene>
<proteinExistence type="predicted"/>
<protein>
    <submittedName>
        <fullName evidence="1">Uncharacterized protein</fullName>
    </submittedName>
</protein>
<name>X1Q3X7_9ZZZZ</name>
<dbReference type="AlphaFoldDB" id="X1Q3X7"/>
<evidence type="ECO:0000313" key="1">
    <source>
        <dbReference type="EMBL" id="GAI63217.1"/>
    </source>
</evidence>
<accession>X1Q3X7</accession>
<organism evidence="1">
    <name type="scientific">marine sediment metagenome</name>
    <dbReference type="NCBI Taxonomy" id="412755"/>
    <lineage>
        <taxon>unclassified sequences</taxon>
        <taxon>metagenomes</taxon>
        <taxon>ecological metagenomes</taxon>
    </lineage>
</organism>
<comment type="caution">
    <text evidence="1">The sequence shown here is derived from an EMBL/GenBank/DDBJ whole genome shotgun (WGS) entry which is preliminary data.</text>
</comment>
<dbReference type="EMBL" id="BARW01004450">
    <property type="protein sequence ID" value="GAI63217.1"/>
    <property type="molecule type" value="Genomic_DNA"/>
</dbReference>
<reference evidence="1" key="1">
    <citation type="journal article" date="2014" name="Front. Microbiol.">
        <title>High frequency of phylogenetically diverse reductive dehalogenase-homologous genes in deep subseafloor sedimentary metagenomes.</title>
        <authorList>
            <person name="Kawai M."/>
            <person name="Futagami T."/>
            <person name="Toyoda A."/>
            <person name="Takaki Y."/>
            <person name="Nishi S."/>
            <person name="Hori S."/>
            <person name="Arai W."/>
            <person name="Tsubouchi T."/>
            <person name="Morono Y."/>
            <person name="Uchiyama I."/>
            <person name="Ito T."/>
            <person name="Fujiyama A."/>
            <person name="Inagaki F."/>
            <person name="Takami H."/>
        </authorList>
    </citation>
    <scope>NUCLEOTIDE SEQUENCE</scope>
    <source>
        <strain evidence="1">Expedition CK06-06</strain>
    </source>
</reference>
<sequence length="67" mass="7815">MLKLEISYGDPTKKLYTFKIPRPVLDKLYKLQETEPGIGILITDPKAVSNPVFAAFLLWRKEEEEEY</sequence>